<evidence type="ECO:0000313" key="1">
    <source>
        <dbReference type="EMBL" id="KAK8852937.1"/>
    </source>
</evidence>
<name>A0ABR2HV03_9EUKA</name>
<evidence type="ECO:0000313" key="2">
    <source>
        <dbReference type="Proteomes" id="UP001470230"/>
    </source>
</evidence>
<dbReference type="Proteomes" id="UP001470230">
    <property type="component" value="Unassembled WGS sequence"/>
</dbReference>
<accession>A0ABR2HV03</accession>
<keyword evidence="2" id="KW-1185">Reference proteome</keyword>
<gene>
    <name evidence="1" type="ORF">M9Y10_017931</name>
</gene>
<proteinExistence type="predicted"/>
<comment type="caution">
    <text evidence="1">The sequence shown here is derived from an EMBL/GenBank/DDBJ whole genome shotgun (WGS) entry which is preliminary data.</text>
</comment>
<sequence length="166" mass="19795">MNENKDFICSTGWRSIGDFILQAKEENDNVNSNLIYRAKESVKRGKKKFPHEENNFLIKHFNYPSICQFTRLFLEYSAGVIFYTAVACVDILSRCQLEEVKERSANKYKSYEEYRSKYGFVQYVRQAYYVRESFTSSIQAQFSKENKHPFILLIKYLIYWCISFLV</sequence>
<protein>
    <submittedName>
        <fullName evidence="1">Uncharacterized protein</fullName>
    </submittedName>
</protein>
<reference evidence="1 2" key="1">
    <citation type="submission" date="2024-04" db="EMBL/GenBank/DDBJ databases">
        <title>Tritrichomonas musculus Genome.</title>
        <authorList>
            <person name="Alves-Ferreira E."/>
            <person name="Grigg M."/>
            <person name="Lorenzi H."/>
            <person name="Galac M."/>
        </authorList>
    </citation>
    <scope>NUCLEOTIDE SEQUENCE [LARGE SCALE GENOMIC DNA]</scope>
    <source>
        <strain evidence="1 2">EAF2021</strain>
    </source>
</reference>
<dbReference type="EMBL" id="JAPFFF010000023">
    <property type="protein sequence ID" value="KAK8852937.1"/>
    <property type="molecule type" value="Genomic_DNA"/>
</dbReference>
<organism evidence="1 2">
    <name type="scientific">Tritrichomonas musculus</name>
    <dbReference type="NCBI Taxonomy" id="1915356"/>
    <lineage>
        <taxon>Eukaryota</taxon>
        <taxon>Metamonada</taxon>
        <taxon>Parabasalia</taxon>
        <taxon>Tritrichomonadida</taxon>
        <taxon>Tritrichomonadidae</taxon>
        <taxon>Tritrichomonas</taxon>
    </lineage>
</organism>